<evidence type="ECO:0000256" key="1">
    <source>
        <dbReference type="ARBA" id="ARBA00004418"/>
    </source>
</evidence>
<dbReference type="InterPro" id="IPR006059">
    <property type="entry name" value="SBP"/>
</dbReference>
<comment type="subcellular location">
    <subcellularLocation>
        <location evidence="1">Periplasm</location>
    </subcellularLocation>
</comment>
<keyword evidence="4" id="KW-0732">Signal</keyword>
<dbReference type="PANTHER" id="PTHR43649">
    <property type="entry name" value="ARABINOSE-BINDING PROTEIN-RELATED"/>
    <property type="match status" value="1"/>
</dbReference>
<evidence type="ECO:0000313" key="6">
    <source>
        <dbReference type="Proteomes" id="UP000243904"/>
    </source>
</evidence>
<proteinExistence type="inferred from homology"/>
<feature type="chain" id="PRO_5009260851" evidence="4">
    <location>
        <begin position="29"/>
        <end position="431"/>
    </location>
</feature>
<dbReference type="GO" id="GO:0042597">
    <property type="term" value="C:periplasmic space"/>
    <property type="evidence" value="ECO:0007669"/>
    <property type="project" value="UniProtKB-SubCell"/>
</dbReference>
<evidence type="ECO:0000256" key="2">
    <source>
        <dbReference type="ARBA" id="ARBA00008520"/>
    </source>
</evidence>
<evidence type="ECO:0000256" key="3">
    <source>
        <dbReference type="ARBA" id="ARBA00022764"/>
    </source>
</evidence>
<gene>
    <name evidence="5" type="ORF">SAMN05444158_2421</name>
</gene>
<name>A0A1H1T6A3_9BRAD</name>
<organism evidence="5 6">
    <name type="scientific">Bradyrhizobium canariense</name>
    <dbReference type="NCBI Taxonomy" id="255045"/>
    <lineage>
        <taxon>Bacteria</taxon>
        <taxon>Pseudomonadati</taxon>
        <taxon>Pseudomonadota</taxon>
        <taxon>Alphaproteobacteria</taxon>
        <taxon>Hyphomicrobiales</taxon>
        <taxon>Nitrobacteraceae</taxon>
        <taxon>Bradyrhizobium</taxon>
    </lineage>
</organism>
<accession>A0A1H1T6A3</accession>
<dbReference type="PANTHER" id="PTHR43649:SF12">
    <property type="entry name" value="DIACETYLCHITOBIOSE BINDING PROTEIN DASA"/>
    <property type="match status" value="1"/>
</dbReference>
<dbReference type="Gene3D" id="3.40.190.10">
    <property type="entry name" value="Periplasmic binding protein-like II"/>
    <property type="match status" value="2"/>
</dbReference>
<keyword evidence="6" id="KW-1185">Reference proteome</keyword>
<dbReference type="RefSeq" id="WP_100380896.1">
    <property type="nucleotide sequence ID" value="NZ_LT629750.1"/>
</dbReference>
<evidence type="ECO:0000313" key="5">
    <source>
        <dbReference type="EMBL" id="SDS55728.1"/>
    </source>
</evidence>
<evidence type="ECO:0000256" key="4">
    <source>
        <dbReference type="SAM" id="SignalP"/>
    </source>
</evidence>
<protein>
    <submittedName>
        <fullName evidence="5">ABC-type glycerol-3-phosphate transport system, substrate-binding protein</fullName>
    </submittedName>
</protein>
<dbReference type="Proteomes" id="UP000243904">
    <property type="component" value="Chromosome I"/>
</dbReference>
<sequence length="431" mass="47821">MGLRRHILRVLPFAGALAFLGFAASAQAETTLNICYINHPVQVANVAILEKWAAKQGIKLNKTVASYAVYLPKTTQMLTSGASDQCDIIWNNDDWGQDLAPYLEPLDDVPDALNVEKGQLEPFHNADGKTTAVSMTTTAGILFYRTDLIPEAELPKTWDDLVKISQKLQSEKKVKWGYVGGMSYTNTFFSFWWTLWNNGCDIYAPAYERDNNKLAAEGWKPMIDSACQLQTAEFWWDALNDKKISPPGMTTYSRDEANAIFQAGDAAFTVADTTFLGTFNNPDKSSVAGKVGIASFPVGPMNKGVRTWIDVWGWSIPKTIPDDRKAAAKKLLGAMLGDADGQIEQWNQTGGPPPNTKVWPTLEKNDAGWRKLYGILFTADHVHDAYYFRSWATVHKMYSDTLIRAMKGSRQDIAQTLKASVDMIHNGATAN</sequence>
<dbReference type="Pfam" id="PF13416">
    <property type="entry name" value="SBP_bac_8"/>
    <property type="match status" value="1"/>
</dbReference>
<keyword evidence="3" id="KW-0574">Periplasm</keyword>
<reference evidence="6" key="1">
    <citation type="submission" date="2016-10" db="EMBL/GenBank/DDBJ databases">
        <authorList>
            <person name="Varghese N."/>
            <person name="Submissions S."/>
        </authorList>
    </citation>
    <scope>NUCLEOTIDE SEQUENCE [LARGE SCALE GENOMIC DNA]</scope>
    <source>
        <strain evidence="6">GAS369</strain>
    </source>
</reference>
<dbReference type="AlphaFoldDB" id="A0A1H1T6A3"/>
<comment type="similarity">
    <text evidence="2">Belongs to the bacterial solute-binding protein 1 family.</text>
</comment>
<dbReference type="SUPFAM" id="SSF53850">
    <property type="entry name" value="Periplasmic binding protein-like II"/>
    <property type="match status" value="1"/>
</dbReference>
<dbReference type="InterPro" id="IPR050490">
    <property type="entry name" value="Bact_solute-bd_prot1"/>
</dbReference>
<feature type="signal peptide" evidence="4">
    <location>
        <begin position="1"/>
        <end position="28"/>
    </location>
</feature>
<dbReference type="EMBL" id="LT629750">
    <property type="protein sequence ID" value="SDS55728.1"/>
    <property type="molecule type" value="Genomic_DNA"/>
</dbReference>